<name>A0A6A5ZFT5_9PLEO</name>
<organism evidence="3 4">
    <name type="scientific">Lophiotrema nucula</name>
    <dbReference type="NCBI Taxonomy" id="690887"/>
    <lineage>
        <taxon>Eukaryota</taxon>
        <taxon>Fungi</taxon>
        <taxon>Dikarya</taxon>
        <taxon>Ascomycota</taxon>
        <taxon>Pezizomycotina</taxon>
        <taxon>Dothideomycetes</taxon>
        <taxon>Pleosporomycetidae</taxon>
        <taxon>Pleosporales</taxon>
        <taxon>Lophiotremataceae</taxon>
        <taxon>Lophiotrema</taxon>
    </lineage>
</organism>
<evidence type="ECO:0000256" key="2">
    <source>
        <dbReference type="SAM" id="Phobius"/>
    </source>
</evidence>
<evidence type="ECO:0000256" key="1">
    <source>
        <dbReference type="SAM" id="MobiDB-lite"/>
    </source>
</evidence>
<keyword evidence="2" id="KW-1133">Transmembrane helix</keyword>
<protein>
    <submittedName>
        <fullName evidence="3">Uncharacterized protein</fullName>
    </submittedName>
</protein>
<reference evidence="3" key="1">
    <citation type="journal article" date="2020" name="Stud. Mycol.">
        <title>101 Dothideomycetes genomes: a test case for predicting lifestyles and emergence of pathogens.</title>
        <authorList>
            <person name="Haridas S."/>
            <person name="Albert R."/>
            <person name="Binder M."/>
            <person name="Bloem J."/>
            <person name="Labutti K."/>
            <person name="Salamov A."/>
            <person name="Andreopoulos B."/>
            <person name="Baker S."/>
            <person name="Barry K."/>
            <person name="Bills G."/>
            <person name="Bluhm B."/>
            <person name="Cannon C."/>
            <person name="Castanera R."/>
            <person name="Culley D."/>
            <person name="Daum C."/>
            <person name="Ezra D."/>
            <person name="Gonzalez J."/>
            <person name="Henrissat B."/>
            <person name="Kuo A."/>
            <person name="Liang C."/>
            <person name="Lipzen A."/>
            <person name="Lutzoni F."/>
            <person name="Magnuson J."/>
            <person name="Mondo S."/>
            <person name="Nolan M."/>
            <person name="Ohm R."/>
            <person name="Pangilinan J."/>
            <person name="Park H.-J."/>
            <person name="Ramirez L."/>
            <person name="Alfaro M."/>
            <person name="Sun H."/>
            <person name="Tritt A."/>
            <person name="Yoshinaga Y."/>
            <person name="Zwiers L.-H."/>
            <person name="Turgeon B."/>
            <person name="Goodwin S."/>
            <person name="Spatafora J."/>
            <person name="Crous P."/>
            <person name="Grigoriev I."/>
        </authorList>
    </citation>
    <scope>NUCLEOTIDE SEQUENCE</scope>
    <source>
        <strain evidence="3">CBS 627.86</strain>
    </source>
</reference>
<feature type="compositionally biased region" description="Basic and acidic residues" evidence="1">
    <location>
        <begin position="212"/>
        <end position="225"/>
    </location>
</feature>
<accession>A0A6A5ZFT5</accession>
<feature type="transmembrane region" description="Helical" evidence="2">
    <location>
        <begin position="61"/>
        <end position="85"/>
    </location>
</feature>
<feature type="transmembrane region" description="Helical" evidence="2">
    <location>
        <begin position="20"/>
        <end position="41"/>
    </location>
</feature>
<dbReference type="Proteomes" id="UP000799770">
    <property type="component" value="Unassembled WGS sequence"/>
</dbReference>
<gene>
    <name evidence="3" type="ORF">BDV96DRAFT_490164</name>
</gene>
<feature type="region of interest" description="Disordered" evidence="1">
    <location>
        <begin position="195"/>
        <end position="225"/>
    </location>
</feature>
<keyword evidence="2" id="KW-0472">Membrane</keyword>
<keyword evidence="4" id="KW-1185">Reference proteome</keyword>
<dbReference type="OrthoDB" id="18595at2759"/>
<evidence type="ECO:0000313" key="4">
    <source>
        <dbReference type="Proteomes" id="UP000799770"/>
    </source>
</evidence>
<keyword evidence="2" id="KW-0812">Transmembrane</keyword>
<feature type="transmembrane region" description="Helical" evidence="2">
    <location>
        <begin position="228"/>
        <end position="247"/>
    </location>
</feature>
<feature type="transmembrane region" description="Helical" evidence="2">
    <location>
        <begin position="282"/>
        <end position="300"/>
    </location>
</feature>
<feature type="transmembrane region" description="Helical" evidence="2">
    <location>
        <begin position="163"/>
        <end position="186"/>
    </location>
</feature>
<feature type="compositionally biased region" description="Basic and acidic residues" evidence="1">
    <location>
        <begin position="195"/>
        <end position="205"/>
    </location>
</feature>
<evidence type="ECO:0000313" key="3">
    <source>
        <dbReference type="EMBL" id="KAF2117271.1"/>
    </source>
</evidence>
<proteinExistence type="predicted"/>
<sequence>MAFDTLTLLSHPKSNYIGTTLFLAYIAFALYFTTSIALSLYRQKKAVTDNASRDAHQTRSLVILALFSFITLSYHMSSFLLQSFLRWNLHQDFFYSNGSANASFGTKVWKWMLESTLFEDFAKELVRDGPSTIWTQISLSATWFWNLVLAREARTHGLSAGTMAPYIVLSQILPVSFTATLVLLHLQLLPPKGDSKGLKKVDSKTKGYSKSPKKDESKLKRPIKKDDPGAMSAMIPTVLFSTVLLVLPSFKQSGYFMPIVLFTRLLLLIPHRYRMGKSTDDLISSGMLAAGFAVANVGLLKKGYTVGQLSRGLRTGGESVKALSWDAIIGLVVAALA</sequence>
<dbReference type="AlphaFoldDB" id="A0A6A5ZFT5"/>
<dbReference type="EMBL" id="ML977319">
    <property type="protein sequence ID" value="KAF2117271.1"/>
    <property type="molecule type" value="Genomic_DNA"/>
</dbReference>